<protein>
    <submittedName>
        <fullName evidence="3">Peptidase family S41</fullName>
    </submittedName>
</protein>
<reference evidence="3 4" key="1">
    <citation type="submission" date="2016-11" db="EMBL/GenBank/DDBJ databases">
        <authorList>
            <person name="Varghese N."/>
            <person name="Submissions S."/>
        </authorList>
    </citation>
    <scope>NUCLEOTIDE SEQUENCE [LARGE SCALE GENOMIC DNA]</scope>
    <source>
        <strain evidence="3 4">CGMCC 1.12174</strain>
        <strain evidence="2 5">DSM 26351</strain>
    </source>
</reference>
<dbReference type="SUPFAM" id="SSF52096">
    <property type="entry name" value="ClpP/crotonase"/>
    <property type="match status" value="1"/>
</dbReference>
<dbReference type="InterPro" id="IPR005151">
    <property type="entry name" value="Tail-specific_protease"/>
</dbReference>
<dbReference type="STRING" id="1055723.SAMN05216293_1800"/>
<dbReference type="GO" id="GO:0008236">
    <property type="term" value="F:serine-type peptidase activity"/>
    <property type="evidence" value="ECO:0007669"/>
    <property type="project" value="InterPro"/>
</dbReference>
<dbReference type="AlphaFoldDB" id="A0A1M6UW76"/>
<organism evidence="3 4">
    <name type="scientific">Flagellimonas taeanensis</name>
    <dbReference type="NCBI Taxonomy" id="1005926"/>
    <lineage>
        <taxon>Bacteria</taxon>
        <taxon>Pseudomonadati</taxon>
        <taxon>Bacteroidota</taxon>
        <taxon>Flavobacteriia</taxon>
        <taxon>Flavobacteriales</taxon>
        <taxon>Flavobacteriaceae</taxon>
        <taxon>Flagellimonas</taxon>
    </lineage>
</organism>
<name>A0A1M6UW76_9FLAO</name>
<dbReference type="Proteomes" id="UP000198940">
    <property type="component" value="Unassembled WGS sequence"/>
</dbReference>
<evidence type="ECO:0000313" key="2">
    <source>
        <dbReference type="EMBL" id="SFC22884.1"/>
    </source>
</evidence>
<comment type="caution">
    <text evidence="3">The sequence shown here is derived from an EMBL/GenBank/DDBJ whole genome shotgun (WGS) entry which is preliminary data.</text>
</comment>
<dbReference type="EMBL" id="FOKU01000007">
    <property type="protein sequence ID" value="SFC22884.1"/>
    <property type="molecule type" value="Genomic_DNA"/>
</dbReference>
<dbReference type="GO" id="GO:0006508">
    <property type="term" value="P:proteolysis"/>
    <property type="evidence" value="ECO:0007669"/>
    <property type="project" value="InterPro"/>
</dbReference>
<dbReference type="GO" id="GO:0030288">
    <property type="term" value="C:outer membrane-bounded periplasmic space"/>
    <property type="evidence" value="ECO:0007669"/>
    <property type="project" value="TreeGrafter"/>
</dbReference>
<proteinExistence type="predicted"/>
<dbReference type="Proteomes" id="UP000184031">
    <property type="component" value="Unassembled WGS sequence"/>
</dbReference>
<sequence>MMTIAKYLLTFFLLLIFQLLSAQYLLSPEAQKEDFDLFKKALAEVHPGLYRYTSKEEFDRLFADTAAKMQETQSRDSFYQILVPLVDAIHCGHTKFHPEGIMGHRFFFNTEDVFPLQLHFTDNKAFVVGSYTADQVIPFGAEVRSINKVPMEQVIERLMPFFVSDGRNQTFKYLEMDRFFSAAYANMIGGSKQFDVEYSLNGTEHTIQLNSINGEFIQQQQREMLEREELQSPYTFQIKGSMGVMKISSFWREDKKLPYKKFLKQSFEQVKKNNVKDLIIDLRNNEGGIDKRGALLLSYLMDEPFPYYDRLEVAANKKADLGKHAKYPKFYGLMRMFISKGEDGQYLWKHKKLLKVQKPKADHFDGNVYVLINGASFSVTAEFAAMTHHLKRATFIGKETGGAYYGNNSGTFVLVTLPNSKLTLGIPMMAYHMKVSGYPYSDRGIVPDYPVQSNLNDLLYGTDPVMGKALEIIDQNKTISSKS</sequence>
<feature type="domain" description="Tail specific protease" evidence="1">
    <location>
        <begin position="242"/>
        <end position="451"/>
    </location>
</feature>
<dbReference type="Pfam" id="PF03572">
    <property type="entry name" value="Peptidase_S41"/>
    <property type="match status" value="1"/>
</dbReference>
<dbReference type="EMBL" id="FRAT01000004">
    <property type="protein sequence ID" value="SHK73464.1"/>
    <property type="molecule type" value="Genomic_DNA"/>
</dbReference>
<evidence type="ECO:0000313" key="5">
    <source>
        <dbReference type="Proteomes" id="UP000198940"/>
    </source>
</evidence>
<gene>
    <name evidence="2" type="ORF">SAMN04487891_107205</name>
    <name evidence="3" type="ORF">SAMN05216293_1800</name>
</gene>
<dbReference type="RefSeq" id="WP_177190074.1">
    <property type="nucleotide sequence ID" value="NZ_FOKU01000007.1"/>
</dbReference>
<accession>A0A1M6UW76</accession>
<keyword evidence="5" id="KW-1185">Reference proteome</keyword>
<evidence type="ECO:0000313" key="3">
    <source>
        <dbReference type="EMBL" id="SHK73464.1"/>
    </source>
</evidence>
<dbReference type="GO" id="GO:0004175">
    <property type="term" value="F:endopeptidase activity"/>
    <property type="evidence" value="ECO:0007669"/>
    <property type="project" value="TreeGrafter"/>
</dbReference>
<dbReference type="Gene3D" id="3.90.226.10">
    <property type="entry name" value="2-enoyl-CoA Hydratase, Chain A, domain 1"/>
    <property type="match status" value="1"/>
</dbReference>
<dbReference type="GO" id="GO:0007165">
    <property type="term" value="P:signal transduction"/>
    <property type="evidence" value="ECO:0007669"/>
    <property type="project" value="TreeGrafter"/>
</dbReference>
<evidence type="ECO:0000313" key="4">
    <source>
        <dbReference type="Proteomes" id="UP000184031"/>
    </source>
</evidence>
<evidence type="ECO:0000259" key="1">
    <source>
        <dbReference type="Pfam" id="PF03572"/>
    </source>
</evidence>
<dbReference type="InterPro" id="IPR029045">
    <property type="entry name" value="ClpP/crotonase-like_dom_sf"/>
</dbReference>
<dbReference type="PANTHER" id="PTHR32060:SF30">
    <property type="entry name" value="CARBOXY-TERMINAL PROCESSING PROTEASE CTPA"/>
    <property type="match status" value="1"/>
</dbReference>
<dbReference type="PANTHER" id="PTHR32060">
    <property type="entry name" value="TAIL-SPECIFIC PROTEASE"/>
    <property type="match status" value="1"/>
</dbReference>